<feature type="domain" description="Peptidase M16 N-terminal" evidence="11">
    <location>
        <begin position="77"/>
        <end position="218"/>
    </location>
</feature>
<dbReference type="InterPro" id="IPR050626">
    <property type="entry name" value="Peptidase_M16"/>
</dbReference>
<dbReference type="PANTHER" id="PTHR43690">
    <property type="entry name" value="NARDILYSIN"/>
    <property type="match status" value="1"/>
</dbReference>
<evidence type="ECO:0000256" key="5">
    <source>
        <dbReference type="ARBA" id="ARBA00022801"/>
    </source>
</evidence>
<organism evidence="13 14">
    <name type="scientific">Asticcacaulis aquaticus</name>
    <dbReference type="NCBI Taxonomy" id="2984212"/>
    <lineage>
        <taxon>Bacteria</taxon>
        <taxon>Pseudomonadati</taxon>
        <taxon>Pseudomonadota</taxon>
        <taxon>Alphaproteobacteria</taxon>
        <taxon>Caulobacterales</taxon>
        <taxon>Caulobacteraceae</taxon>
        <taxon>Asticcacaulis</taxon>
    </lineage>
</organism>
<comment type="similarity">
    <text evidence="2 8">Belongs to the peptidase M16 family.</text>
</comment>
<evidence type="ECO:0000256" key="9">
    <source>
        <dbReference type="SAM" id="MobiDB-lite"/>
    </source>
</evidence>
<evidence type="ECO:0000259" key="12">
    <source>
        <dbReference type="Pfam" id="PF05193"/>
    </source>
</evidence>
<feature type="domain" description="Peptidase M16 C-terminal" evidence="12">
    <location>
        <begin position="713"/>
        <end position="892"/>
    </location>
</feature>
<reference evidence="13 14" key="1">
    <citation type="submission" date="2023-01" db="EMBL/GenBank/DDBJ databases">
        <title>Novel species of the genus Asticcacaulis isolated from rivers.</title>
        <authorList>
            <person name="Lu H."/>
        </authorList>
    </citation>
    <scope>NUCLEOTIDE SEQUENCE [LARGE SCALE GENOMIC DNA]</scope>
    <source>
        <strain evidence="13 14">BYS171W</strain>
    </source>
</reference>
<evidence type="ECO:0000256" key="8">
    <source>
        <dbReference type="RuleBase" id="RU004447"/>
    </source>
</evidence>
<comment type="caution">
    <text evidence="13">The sequence shown here is derived from an EMBL/GenBank/DDBJ whole genome shotgun (WGS) entry which is preliminary data.</text>
</comment>
<accession>A0ABT5HXN6</accession>
<evidence type="ECO:0000259" key="11">
    <source>
        <dbReference type="Pfam" id="PF00675"/>
    </source>
</evidence>
<feature type="region of interest" description="Disordered" evidence="9">
    <location>
        <begin position="39"/>
        <end position="65"/>
    </location>
</feature>
<dbReference type="EMBL" id="JAQQKX010000013">
    <property type="protein sequence ID" value="MDC7684620.1"/>
    <property type="molecule type" value="Genomic_DNA"/>
</dbReference>
<proteinExistence type="inferred from homology"/>
<dbReference type="Pfam" id="PF05193">
    <property type="entry name" value="Peptidase_M16_C"/>
    <property type="match status" value="2"/>
</dbReference>
<dbReference type="PROSITE" id="PS00143">
    <property type="entry name" value="INSULINASE"/>
    <property type="match status" value="1"/>
</dbReference>
<dbReference type="RefSeq" id="WP_272749091.1">
    <property type="nucleotide sequence ID" value="NZ_JAQQKX010000013.1"/>
</dbReference>
<dbReference type="PANTHER" id="PTHR43690:SF17">
    <property type="entry name" value="PROTEIN YHJJ"/>
    <property type="match status" value="1"/>
</dbReference>
<evidence type="ECO:0000313" key="13">
    <source>
        <dbReference type="EMBL" id="MDC7684620.1"/>
    </source>
</evidence>
<dbReference type="InterPro" id="IPR011249">
    <property type="entry name" value="Metalloenz_LuxS/M16"/>
</dbReference>
<dbReference type="SUPFAM" id="SSF63411">
    <property type="entry name" value="LuxS/MPP-like metallohydrolase"/>
    <property type="match status" value="3"/>
</dbReference>
<feature type="signal peptide" evidence="10">
    <location>
        <begin position="1"/>
        <end position="27"/>
    </location>
</feature>
<dbReference type="InterPro" id="IPR001431">
    <property type="entry name" value="Pept_M16_Zn_BS"/>
</dbReference>
<evidence type="ECO:0000256" key="10">
    <source>
        <dbReference type="SAM" id="SignalP"/>
    </source>
</evidence>
<keyword evidence="7" id="KW-0482">Metalloprotease</keyword>
<keyword evidence="5" id="KW-0378">Hydrolase</keyword>
<dbReference type="InterPro" id="IPR011765">
    <property type="entry name" value="Pept_M16_N"/>
</dbReference>
<dbReference type="Gene3D" id="3.30.830.10">
    <property type="entry name" value="Metalloenzyme, LuxS/M16 peptidase-like"/>
    <property type="match status" value="4"/>
</dbReference>
<sequence length="976" mass="107356">MKYMTIVRQALACLVVGAGLFGPVVRAADAIAQVGAQAGAAQQKPTGAPQPWLRGPSDLPSHPEPRIGRLPNGLTYVIFQSPAPRNTAALRLIIHAGSMQERDDQRGLAHFVEHMAFNGSKNIPEGELTKILARHGFQFGSDANAFTTYDNTAYVLDLPNTDAETVDTAFFILRETATNLTFAPDAIDRERGVILGEERVRATPASRIAEEVGALAYKGQLYAERRPIGLTDIIKNAPPKALIDYYRTWYRPELATLIIVGDIRTAEIEAKIAATFGDWRGEGPSPAPVDPGAYVPKGTVAYVFADPNFPEALTLRWSRPALDKPDTFEARRIGIAKDVAVSVLNDRFARRAREADSPFLAAALVYANNRLTVNSTSLNVTPKPGKSHEALTEAVRLYHQFKAFGVTEEELNRMKVARDTLNVNTLAADRSRQHATLMTNIVYAVLQGRVYMSARQVNDLWTQVRPGLTVEAVNTQIAFLTGGDGPFIVRSGPTREAFEPAAITAAYAAAEALPVEPFVAVAAKDWPYPDFGVAGAVVKTEVVKAYGMTQYTYANGLKVNIRQTRYQSSRVLVSVRMAGGRMLFSPHEKVSLVPVMLYNLPGGGLGKLSSSEISKSLSGRTYSVKYTLGDDEATLNGTTTTIDFPLQMQVLMAYYSDPGYRPENFDNLKLSVATSLRLMKSNPNAMLSLGALSYLNADDPRMVFPTAESFAAVTNDHVKGLIERTLRDVPIEITIVGDISHEAALEAVGRTFGTLPSLPKTYRIARDADRMKLPTDRTPRVFTHQGRADQAVSFLAFPTTDLYRDFHDSRGLDLLARIYAARLKDEVREKQGATYGVTVSHNPSEVYKGYGYIGVTTTVRPEMDEAFYRTALSIAADLRDKPVTQDELDRARLPVLEGLEQSERTNGYWYTTLPNLLADTRRQDFIRDRPAQYKAVTVADIQRLARLYLLDKTVLRLKVVPETAGKPDGEGKSTQP</sequence>
<feature type="compositionally biased region" description="Low complexity" evidence="9">
    <location>
        <begin position="39"/>
        <end position="51"/>
    </location>
</feature>
<evidence type="ECO:0000256" key="3">
    <source>
        <dbReference type="ARBA" id="ARBA00022670"/>
    </source>
</evidence>
<keyword evidence="10" id="KW-0732">Signal</keyword>
<evidence type="ECO:0000256" key="6">
    <source>
        <dbReference type="ARBA" id="ARBA00022833"/>
    </source>
</evidence>
<keyword evidence="6" id="KW-0862">Zinc</keyword>
<evidence type="ECO:0000313" key="14">
    <source>
        <dbReference type="Proteomes" id="UP001214854"/>
    </source>
</evidence>
<evidence type="ECO:0000256" key="4">
    <source>
        <dbReference type="ARBA" id="ARBA00022723"/>
    </source>
</evidence>
<protein>
    <submittedName>
        <fullName evidence="13">Insulinase family protein</fullName>
    </submittedName>
</protein>
<keyword evidence="14" id="KW-1185">Reference proteome</keyword>
<feature type="chain" id="PRO_5046507939" evidence="10">
    <location>
        <begin position="28"/>
        <end position="976"/>
    </location>
</feature>
<evidence type="ECO:0000256" key="1">
    <source>
        <dbReference type="ARBA" id="ARBA00001947"/>
    </source>
</evidence>
<name>A0ABT5HXN6_9CAUL</name>
<feature type="domain" description="Peptidase M16 C-terminal" evidence="12">
    <location>
        <begin position="240"/>
        <end position="415"/>
    </location>
</feature>
<dbReference type="Pfam" id="PF00675">
    <property type="entry name" value="Peptidase_M16"/>
    <property type="match status" value="1"/>
</dbReference>
<evidence type="ECO:0000256" key="7">
    <source>
        <dbReference type="ARBA" id="ARBA00023049"/>
    </source>
</evidence>
<dbReference type="Proteomes" id="UP001214854">
    <property type="component" value="Unassembled WGS sequence"/>
</dbReference>
<keyword evidence="4" id="KW-0479">Metal-binding</keyword>
<gene>
    <name evidence="13" type="ORF">PQU92_15145</name>
</gene>
<keyword evidence="3" id="KW-0645">Protease</keyword>
<comment type="cofactor">
    <cofactor evidence="1">
        <name>Zn(2+)</name>
        <dbReference type="ChEBI" id="CHEBI:29105"/>
    </cofactor>
</comment>
<dbReference type="InterPro" id="IPR007863">
    <property type="entry name" value="Peptidase_M16_C"/>
</dbReference>
<evidence type="ECO:0000256" key="2">
    <source>
        <dbReference type="ARBA" id="ARBA00007261"/>
    </source>
</evidence>